<feature type="binding site" evidence="14">
    <location>
        <position position="832"/>
    </location>
    <ligand>
        <name>Mg(2+)</name>
        <dbReference type="ChEBI" id="CHEBI:18420"/>
        <label>3</label>
    </ligand>
</feature>
<feature type="binding site" evidence="14">
    <location>
        <position position="832"/>
    </location>
    <ligand>
        <name>ATP</name>
        <dbReference type="ChEBI" id="CHEBI:30616"/>
        <label>2</label>
    </ligand>
</feature>
<feature type="binding site" evidence="14">
    <location>
        <position position="284"/>
    </location>
    <ligand>
        <name>Mg(2+)</name>
        <dbReference type="ChEBI" id="CHEBI:18420"/>
        <label>1</label>
    </ligand>
</feature>
<sequence length="1066" mass="117907">MPKRQDIETILVIGSGPIVIGQAAEFDYAGTQACLSLKEEGYRVILINSNPATIMTDTEIADKVYIEPITLEFVSRIIRKERPDALLPTLGGQTGLNMAIELQESGILDELGIEILGTKLDAIHQAEDRDLFRSLMNELNEPVPESDIIHNLDEAKAFVEQIGYPVIVRPAFTLGGTGGGICYDERDLEEIVASGLKYSPVTQCLLEKSIAGYKEIEYEVMRDSADNAIVVCNMENVDAVGIHTGDSIVTAPCQTLTDREHQMLRNVSLKIIRALKIEGGCNVQLALDPHSFKYYIIEVNPRVSRSSALASKATGYPIAKLAAKIAVGLTLDEMMNPVTGTTYACFEPTIDYVVTKIPRWPFDKFESAKRNLGTQMKATGEVMAIGRTFEESILKAVRSLETGQFGLSLKHAENLADDWIEKRIKRAGDERLFFIGEALRRGVSIQTIHEWSQIDLFFLRKFEKIVQFEAILKKHPFDAEKLYEAKRMGFADVTIAQLWDANESEIYEFRKENGIIPVYKKVDTCAGEYDSETPYFYGTYEEENESLKTDKKSVVVLGSGPIRIGQGVEFDYATVHSVWAIQQAGYEAIIINNNPETVSTDFSISDKLYFEPLTLEDVMHIIDLEQPEGVIVQFGGQTAINLAAGLKERGVKILGTTLEDIDRAENRDKFERALHEIGIPQPLGKTAVSVPEAVAIANEIGYPVLVRPSYVLGGRAMEIVYREEELLHYMENAVEASPEHPVLIDRYLTGTEIEVDGICDGENVLIPGIMEHIERAGVHSGDSIAVYPPQNLSASMVETIVDYTKRLALGLRIKGLLNIQFVISEGQVYVIEVNPRSSRTVPFMSKITNLPMANIATKAILGQSIIEQGYETGLAEAPAGVYVKVPVFSFAKLRRVDITLGPEMKSTGEVMGKDITLEKALYKGLVAAGTEIKEYGSVLMTVSDKDKEEIVGLAKRFTNIGYRILATEGTAKVLEEASIQVKTVGKIGSHGPTLIDVIQKGDAQLVINTLTKGKQPERDGFRIRRESVENGIPCLTSVDTADAMLRVIESMTFQTEEMPKQQVIHS</sequence>
<evidence type="ECO:0000256" key="8">
    <source>
        <dbReference type="ARBA" id="ARBA00022741"/>
    </source>
</evidence>
<evidence type="ECO:0000256" key="11">
    <source>
        <dbReference type="ARBA" id="ARBA00022975"/>
    </source>
</evidence>
<dbReference type="Gene3D" id="3.30.1490.20">
    <property type="entry name" value="ATP-grasp fold, A domain"/>
    <property type="match status" value="1"/>
</dbReference>
<comment type="catalytic activity">
    <reaction evidence="13 14">
        <text>hydrogencarbonate + NH4(+) + 2 ATP = carbamoyl phosphate + 2 ADP + phosphate + 2 H(+)</text>
        <dbReference type="Rhea" id="RHEA:18029"/>
        <dbReference type="ChEBI" id="CHEBI:15378"/>
        <dbReference type="ChEBI" id="CHEBI:17544"/>
        <dbReference type="ChEBI" id="CHEBI:28938"/>
        <dbReference type="ChEBI" id="CHEBI:30616"/>
        <dbReference type="ChEBI" id="CHEBI:43474"/>
        <dbReference type="ChEBI" id="CHEBI:58228"/>
        <dbReference type="ChEBI" id="CHEBI:456216"/>
        <dbReference type="EC" id="6.3.4.16"/>
    </reaction>
</comment>
<dbReference type="InterPro" id="IPR058047">
    <property type="entry name" value="CPSase_preATP-grasp"/>
</dbReference>
<comment type="function">
    <text evidence="14">Large subunit of the glutamine-dependent carbamoyl phosphate synthetase (CPSase). CPSase catalyzes the formation of carbamoyl phosphate from the ammonia moiety of glutamine, carbonate, and phosphate donated by ATP, constituting the first step of 2 biosynthetic pathways, one leading to arginine and/or urea and the other to pyrimidine nucleotides. The large subunit (synthetase) binds the substrates ammonia (free or transferred from glutamine from the small subunit), hydrogencarbonate and ATP and carries out an ATP-coupled ligase reaction, activating hydrogencarbonate by forming carboxy phosphate which reacts with ammonia to form carbamoyl phosphate.</text>
</comment>
<feature type="domain" description="ATP-grasp" evidence="15">
    <location>
        <begin position="133"/>
        <end position="327"/>
    </location>
</feature>
<keyword evidence="9 14" id="KW-0067">ATP-binding</keyword>
<feature type="binding site" evidence="14">
    <location>
        <position position="298"/>
    </location>
    <ligand>
        <name>ATP</name>
        <dbReference type="ChEBI" id="CHEBI:30616"/>
        <label>1</label>
    </ligand>
</feature>
<comment type="cofactor">
    <cofactor evidence="14">
        <name>Mg(2+)</name>
        <dbReference type="ChEBI" id="CHEBI:18420"/>
    </cofactor>
    <cofactor evidence="14">
        <name>Mn(2+)</name>
        <dbReference type="ChEBI" id="CHEBI:29035"/>
    </cofactor>
    <text evidence="14">Binds 4 Mg(2+) or Mn(2+) ions per subunit.</text>
</comment>
<feature type="binding site" evidence="14">
    <location>
        <position position="707"/>
    </location>
    <ligand>
        <name>ATP</name>
        <dbReference type="ChEBI" id="CHEBI:30616"/>
        <label>2</label>
    </ligand>
</feature>
<comment type="pathway">
    <text evidence="1 14">Amino-acid biosynthesis; L-arginine biosynthesis; carbamoyl phosphate from bicarbonate: step 1/1.</text>
</comment>
<feature type="binding site" evidence="14">
    <location>
        <position position="298"/>
    </location>
    <ligand>
        <name>Mg(2+)</name>
        <dbReference type="ChEBI" id="CHEBI:18420"/>
        <label>2</label>
    </ligand>
</feature>
<protein>
    <recommendedName>
        <fullName evidence="14">Carbamoyl phosphate synthase large chain</fullName>
        <ecNumber evidence="14">6.3.4.16</ecNumber>
        <ecNumber evidence="14">6.3.5.5</ecNumber>
    </recommendedName>
    <alternativeName>
        <fullName evidence="14">Carbamoyl phosphate synthetase ammonia chain</fullName>
    </alternativeName>
</protein>
<dbReference type="CDD" id="cd01424">
    <property type="entry name" value="MGS_CPS_II"/>
    <property type="match status" value="1"/>
</dbReference>
<dbReference type="SUPFAM" id="SSF52335">
    <property type="entry name" value="Methylglyoxal synthase-like"/>
    <property type="match status" value="1"/>
</dbReference>
<feature type="binding site" evidence="14">
    <location>
        <position position="242"/>
    </location>
    <ligand>
        <name>ATP</name>
        <dbReference type="ChEBI" id="CHEBI:30616"/>
        <label>1</label>
    </ligand>
</feature>
<feature type="binding site" evidence="14">
    <location>
        <position position="129"/>
    </location>
    <ligand>
        <name>ATP</name>
        <dbReference type="ChEBI" id="CHEBI:30616"/>
        <label>1</label>
    </ligand>
</feature>
<comment type="caution">
    <text evidence="17">The sequence shown here is derived from an EMBL/GenBank/DDBJ whole genome shotgun (WGS) entry which is preliminary data.</text>
</comment>
<dbReference type="EC" id="6.3.4.16" evidence="14"/>
<dbReference type="RefSeq" id="WP_336823053.1">
    <property type="nucleotide sequence ID" value="NZ_JBHTLT010000016.1"/>
</dbReference>
<dbReference type="InterPro" id="IPR013815">
    <property type="entry name" value="ATP_grasp_subdomain_1"/>
</dbReference>
<dbReference type="Gene3D" id="3.30.470.20">
    <property type="entry name" value="ATP-grasp fold, B domain"/>
    <property type="match status" value="2"/>
</dbReference>
<feature type="binding site" evidence="14">
    <location>
        <position position="208"/>
    </location>
    <ligand>
        <name>ATP</name>
        <dbReference type="ChEBI" id="CHEBI:30616"/>
        <label>1</label>
    </ligand>
</feature>
<keyword evidence="11 14" id="KW-0665">Pyrimidine biosynthesis</keyword>
<comment type="caution">
    <text evidence="14">Lacks conserved residue(s) required for the propagation of feature annotation.</text>
</comment>
<feature type="binding site" evidence="14">
    <location>
        <position position="284"/>
    </location>
    <ligand>
        <name>Mn(2+)</name>
        <dbReference type="ChEBI" id="CHEBI:29035"/>
        <label>1</label>
    </ligand>
</feature>
<evidence type="ECO:0000256" key="9">
    <source>
        <dbReference type="ARBA" id="ARBA00022840"/>
    </source>
</evidence>
<dbReference type="PANTHER" id="PTHR11405">
    <property type="entry name" value="CARBAMOYLTRANSFERASE FAMILY MEMBER"/>
    <property type="match status" value="1"/>
</dbReference>
<evidence type="ECO:0000256" key="12">
    <source>
        <dbReference type="ARBA" id="ARBA00023211"/>
    </source>
</evidence>
<comment type="domain">
    <text evidence="14">The large subunit is composed of 2 ATP-grasp domains that are involved in binding the 2 ATP molecules needed for carbamoyl phosphate synthesis. The N-terminal ATP-grasp domain (referred to as the carboxyphosphate synthetic component) catalyzes the ATP-dependent phosphorylation of hydrogencarbonate to carboxyphosphate and the subsequent nucleophilic attack by ammonia to form a carbamate intermediate. The C-terminal ATP-grasp domain (referred to as the carbamoyl phosphate synthetic component) then catalyzes the phosphorylation of carbamate with the second ATP to form the end product carbamoyl phosphate. The reactive and unstable enzyme intermediates are sequentially channeled from one active site to the next through the interior of the protein over a distance of at least 96 A.</text>
</comment>
<dbReference type="Pfam" id="PF02142">
    <property type="entry name" value="MGS"/>
    <property type="match status" value="1"/>
</dbReference>
<feature type="binding site" evidence="14">
    <location>
        <position position="748"/>
    </location>
    <ligand>
        <name>ATP</name>
        <dbReference type="ChEBI" id="CHEBI:30616"/>
        <label>2</label>
    </ligand>
</feature>
<feature type="binding site" evidence="14">
    <location>
        <position position="820"/>
    </location>
    <ligand>
        <name>ATP</name>
        <dbReference type="ChEBI" id="CHEBI:30616"/>
        <label>2</label>
    </ligand>
</feature>
<dbReference type="NCBIfam" id="NF003671">
    <property type="entry name" value="PRK05294.1"/>
    <property type="match status" value="1"/>
</dbReference>
<evidence type="ECO:0000313" key="17">
    <source>
        <dbReference type="EMBL" id="MFD1204087.1"/>
    </source>
</evidence>
<feature type="binding site" evidence="14">
    <location>
        <position position="176"/>
    </location>
    <ligand>
        <name>ATP</name>
        <dbReference type="ChEBI" id="CHEBI:30616"/>
        <label>1</label>
    </ligand>
</feature>
<feature type="binding site" evidence="14">
    <location>
        <position position="752"/>
    </location>
    <ligand>
        <name>ATP</name>
        <dbReference type="ChEBI" id="CHEBI:30616"/>
        <label>2</label>
    </ligand>
</feature>
<feature type="binding site" evidence="14">
    <location>
        <position position="780"/>
    </location>
    <ligand>
        <name>ATP</name>
        <dbReference type="ChEBI" id="CHEBI:30616"/>
        <label>2</label>
    </ligand>
</feature>
<comment type="pathway">
    <text evidence="14">Pyrimidine metabolism; UMP biosynthesis via de novo pathway; (S)-dihydroorotate from bicarbonate: step 1/3.</text>
</comment>
<feature type="region of interest" description="Carboxyphosphate synthetic domain" evidence="14">
    <location>
        <begin position="1"/>
        <end position="401"/>
    </location>
</feature>
<dbReference type="Proteomes" id="UP001597231">
    <property type="component" value="Unassembled WGS sequence"/>
</dbReference>
<dbReference type="InterPro" id="IPR006275">
    <property type="entry name" value="CPSase_lsu"/>
</dbReference>
<dbReference type="HAMAP" id="MF_01210_A">
    <property type="entry name" value="CPSase_L_chain_A"/>
    <property type="match status" value="1"/>
</dbReference>
<feature type="binding site" evidence="14">
    <location>
        <position position="284"/>
    </location>
    <ligand>
        <name>ATP</name>
        <dbReference type="ChEBI" id="CHEBI:30616"/>
        <label>1</label>
    </ligand>
</feature>
<dbReference type="NCBIfam" id="NF009455">
    <property type="entry name" value="PRK12815.1"/>
    <property type="match status" value="1"/>
</dbReference>
<feature type="binding site" evidence="14">
    <location>
        <position position="832"/>
    </location>
    <ligand>
        <name>Mg(2+)</name>
        <dbReference type="ChEBI" id="CHEBI:18420"/>
        <label>4</label>
    </ligand>
</feature>
<feature type="binding site" evidence="14">
    <location>
        <position position="832"/>
    </location>
    <ligand>
        <name>Mn(2+)</name>
        <dbReference type="ChEBI" id="CHEBI:29035"/>
        <label>3</label>
    </ligand>
</feature>
<feature type="binding site" evidence="14">
    <location>
        <position position="777"/>
    </location>
    <ligand>
        <name>ATP</name>
        <dbReference type="ChEBI" id="CHEBI:30616"/>
        <label>2</label>
    </ligand>
</feature>
<dbReference type="SUPFAM" id="SSF52440">
    <property type="entry name" value="PreATP-grasp domain"/>
    <property type="match status" value="2"/>
</dbReference>
<keyword evidence="18" id="KW-1185">Reference proteome</keyword>
<dbReference type="InterPro" id="IPR005480">
    <property type="entry name" value="CPSase_lsu_oligo"/>
</dbReference>
<dbReference type="InterPro" id="IPR005479">
    <property type="entry name" value="CPAse_ATP-bd"/>
</dbReference>
<feature type="binding site" evidence="14">
    <location>
        <position position="298"/>
    </location>
    <ligand>
        <name>Mn(2+)</name>
        <dbReference type="ChEBI" id="CHEBI:29035"/>
        <label>2</label>
    </ligand>
</feature>
<dbReference type="InterPro" id="IPR033937">
    <property type="entry name" value="MGS_CPS_CarB"/>
</dbReference>
<feature type="binding site" evidence="14">
    <location>
        <position position="834"/>
    </location>
    <ligand>
        <name>Mg(2+)</name>
        <dbReference type="ChEBI" id="CHEBI:18420"/>
        <label>4</label>
    </ligand>
</feature>
<evidence type="ECO:0000256" key="4">
    <source>
        <dbReference type="ARBA" id="ARBA00022598"/>
    </source>
</evidence>
<feature type="binding site" evidence="14">
    <location>
        <position position="778"/>
    </location>
    <ligand>
        <name>ATP</name>
        <dbReference type="ChEBI" id="CHEBI:30616"/>
        <label>2</label>
    </ligand>
</feature>
<keyword evidence="8 14" id="KW-0547">Nucleotide-binding</keyword>
<dbReference type="InterPro" id="IPR011607">
    <property type="entry name" value="MGS-like_dom"/>
</dbReference>
<feature type="domain" description="MGS-like" evidence="16">
    <location>
        <begin position="930"/>
        <end position="1066"/>
    </location>
</feature>
<feature type="binding site" evidence="14">
    <location>
        <position position="215"/>
    </location>
    <ligand>
        <name>ATP</name>
        <dbReference type="ChEBI" id="CHEBI:30616"/>
        <label>1</label>
    </ligand>
</feature>
<name>A0ABW3TXL8_9BACL</name>
<dbReference type="PROSITE" id="PS50975">
    <property type="entry name" value="ATP_GRASP"/>
    <property type="match status" value="2"/>
</dbReference>
<dbReference type="Pfam" id="PF02786">
    <property type="entry name" value="CPSase_L_D2"/>
    <property type="match status" value="2"/>
</dbReference>
<feature type="binding site" evidence="14">
    <location>
        <position position="300"/>
    </location>
    <ligand>
        <name>Mg(2+)</name>
        <dbReference type="ChEBI" id="CHEBI:18420"/>
        <label>2</label>
    </ligand>
</feature>
<evidence type="ECO:0000256" key="10">
    <source>
        <dbReference type="ARBA" id="ARBA00022842"/>
    </source>
</evidence>
<evidence type="ECO:0000256" key="1">
    <source>
        <dbReference type="ARBA" id="ARBA00005077"/>
    </source>
</evidence>
<dbReference type="NCBIfam" id="TIGR01369">
    <property type="entry name" value="CPSaseII_lrg"/>
    <property type="match status" value="1"/>
</dbReference>
<evidence type="ECO:0000256" key="3">
    <source>
        <dbReference type="ARBA" id="ARBA00022571"/>
    </source>
</evidence>
<keyword evidence="5 14" id="KW-0028">Amino-acid biosynthesis</keyword>
<evidence type="ECO:0000259" key="15">
    <source>
        <dbReference type="PROSITE" id="PS50975"/>
    </source>
</evidence>
<dbReference type="PRINTS" id="PR00098">
    <property type="entry name" value="CPSASE"/>
</dbReference>
<dbReference type="Pfam" id="PF02787">
    <property type="entry name" value="CPSase_L_D3"/>
    <property type="match status" value="1"/>
</dbReference>
<dbReference type="HAMAP" id="MF_01210_B">
    <property type="entry name" value="CPSase_L_chain_B"/>
    <property type="match status" value="1"/>
</dbReference>
<accession>A0ABW3TXL8</accession>
<dbReference type="GO" id="GO:0004088">
    <property type="term" value="F:carbamoyl-phosphate synthase (glutamine-hydrolyzing) activity"/>
    <property type="evidence" value="ECO:0007669"/>
    <property type="project" value="UniProtKB-EC"/>
</dbReference>
<feature type="region of interest" description="Allosteric domain" evidence="14">
    <location>
        <begin position="930"/>
        <end position="1066"/>
    </location>
</feature>
<feature type="binding site" evidence="14">
    <location>
        <position position="210"/>
    </location>
    <ligand>
        <name>ATP</name>
        <dbReference type="ChEBI" id="CHEBI:30616"/>
        <label>1</label>
    </ligand>
</feature>
<keyword evidence="12" id="KW-0464">Manganese</keyword>
<evidence type="ECO:0000259" key="16">
    <source>
        <dbReference type="PROSITE" id="PS51855"/>
    </source>
</evidence>
<gene>
    <name evidence="14 17" type="primary">carB</name>
    <name evidence="17" type="ORF">ACFQ38_02940</name>
</gene>
<dbReference type="InterPro" id="IPR036914">
    <property type="entry name" value="MGS-like_dom_sf"/>
</dbReference>
<keyword evidence="6" id="KW-0479">Metal-binding</keyword>
<dbReference type="SUPFAM" id="SSF56059">
    <property type="entry name" value="Glutathione synthetase ATP-binding domain-like"/>
    <property type="match status" value="2"/>
</dbReference>
<feature type="binding site" evidence="14">
    <location>
        <position position="298"/>
    </location>
    <ligand>
        <name>Mg(2+)</name>
        <dbReference type="ChEBI" id="CHEBI:18420"/>
        <label>1</label>
    </ligand>
</feature>
<reference evidence="18" key="1">
    <citation type="journal article" date="2019" name="Int. J. Syst. Evol. Microbiol.">
        <title>The Global Catalogue of Microorganisms (GCM) 10K type strain sequencing project: providing services to taxonomists for standard genome sequencing and annotation.</title>
        <authorList>
            <consortium name="The Broad Institute Genomics Platform"/>
            <consortium name="The Broad Institute Genome Sequencing Center for Infectious Disease"/>
            <person name="Wu L."/>
            <person name="Ma J."/>
        </authorList>
    </citation>
    <scope>NUCLEOTIDE SEQUENCE [LARGE SCALE GENOMIC DNA]</scope>
    <source>
        <strain evidence="18">CCUG 53915</strain>
    </source>
</reference>
<feature type="domain" description="ATP-grasp" evidence="15">
    <location>
        <begin position="671"/>
        <end position="861"/>
    </location>
</feature>
<feature type="binding site" evidence="14">
    <location>
        <position position="243"/>
    </location>
    <ligand>
        <name>ATP</name>
        <dbReference type="ChEBI" id="CHEBI:30616"/>
        <label>1</label>
    </ligand>
</feature>
<dbReference type="PROSITE" id="PS00866">
    <property type="entry name" value="CPSASE_1"/>
    <property type="match status" value="2"/>
</dbReference>
<feature type="binding site" evidence="14">
    <location>
        <position position="832"/>
    </location>
    <ligand>
        <name>Mn(2+)</name>
        <dbReference type="ChEBI" id="CHEBI:29035"/>
        <label>4</label>
    </ligand>
</feature>
<feature type="binding site" evidence="14">
    <location>
        <position position="820"/>
    </location>
    <ligand>
        <name>Mn(2+)</name>
        <dbReference type="ChEBI" id="CHEBI:29035"/>
        <label>3</label>
    </ligand>
</feature>
<comment type="subunit">
    <text evidence="14">Composed of two chains; the small (or glutamine) chain promotes the hydrolysis of glutamine to ammonia, which is used by the large (or ammonia) chain to synthesize carbamoyl phosphate. Tetramer of heterodimers (alpha,beta)4.</text>
</comment>
<dbReference type="EC" id="6.3.5.5" evidence="14"/>
<dbReference type="Pfam" id="PF25596">
    <property type="entry name" value="CPSase_L_D1"/>
    <property type="match status" value="2"/>
</dbReference>
<dbReference type="SUPFAM" id="SSF48108">
    <property type="entry name" value="Carbamoyl phosphate synthetase, large subunit connection domain"/>
    <property type="match status" value="1"/>
</dbReference>
<feature type="binding site" evidence="14">
    <location>
        <position position="746"/>
    </location>
    <ligand>
        <name>ATP</name>
        <dbReference type="ChEBI" id="CHEBI:30616"/>
        <label>2</label>
    </ligand>
</feature>
<evidence type="ECO:0000313" key="18">
    <source>
        <dbReference type="Proteomes" id="UP001597231"/>
    </source>
</evidence>
<keyword evidence="4 14" id="KW-0436">Ligase</keyword>
<dbReference type="Gene3D" id="1.10.1030.10">
    <property type="entry name" value="Carbamoyl-phosphate synthetase, large subunit oligomerisation domain"/>
    <property type="match status" value="1"/>
</dbReference>
<comment type="catalytic activity">
    <reaction evidence="14">
        <text>hydrogencarbonate + L-glutamine + 2 ATP + H2O = carbamoyl phosphate + L-glutamate + 2 ADP + phosphate + 2 H(+)</text>
        <dbReference type="Rhea" id="RHEA:18633"/>
        <dbReference type="ChEBI" id="CHEBI:15377"/>
        <dbReference type="ChEBI" id="CHEBI:15378"/>
        <dbReference type="ChEBI" id="CHEBI:17544"/>
        <dbReference type="ChEBI" id="CHEBI:29985"/>
        <dbReference type="ChEBI" id="CHEBI:30616"/>
        <dbReference type="ChEBI" id="CHEBI:43474"/>
        <dbReference type="ChEBI" id="CHEBI:58228"/>
        <dbReference type="ChEBI" id="CHEBI:58359"/>
        <dbReference type="ChEBI" id="CHEBI:456216"/>
        <dbReference type="EC" id="6.3.5.5"/>
    </reaction>
</comment>
<dbReference type="EMBL" id="JBHTLT010000016">
    <property type="protein sequence ID" value="MFD1204087.1"/>
    <property type="molecule type" value="Genomic_DNA"/>
</dbReference>
<feature type="binding site" evidence="14">
    <location>
        <position position="175"/>
    </location>
    <ligand>
        <name>ATP</name>
        <dbReference type="ChEBI" id="CHEBI:30616"/>
        <label>1</label>
    </ligand>
</feature>
<comment type="similarity">
    <text evidence="2 14">Belongs to the CarB family.</text>
</comment>
<feature type="binding site" evidence="14">
    <location>
        <position position="298"/>
    </location>
    <ligand>
        <name>Mn(2+)</name>
        <dbReference type="ChEBI" id="CHEBI:29035"/>
        <label>1</label>
    </ligand>
</feature>
<dbReference type="InterPro" id="IPR036897">
    <property type="entry name" value="CarbamoylP_synth_lsu_oligo_sf"/>
</dbReference>
<evidence type="ECO:0000256" key="14">
    <source>
        <dbReference type="HAMAP-Rule" id="MF_01210"/>
    </source>
</evidence>
<evidence type="ECO:0000256" key="7">
    <source>
        <dbReference type="ARBA" id="ARBA00022737"/>
    </source>
</evidence>
<evidence type="ECO:0000256" key="6">
    <source>
        <dbReference type="ARBA" id="ARBA00022723"/>
    </source>
</evidence>
<dbReference type="InterPro" id="IPR005483">
    <property type="entry name" value="CPSase_dom"/>
</dbReference>
<keyword evidence="7 14" id="KW-0677">Repeat</keyword>
<feature type="region of interest" description="Carbamoyl phosphate synthetic domain" evidence="14">
    <location>
        <begin position="547"/>
        <end position="929"/>
    </location>
</feature>
<dbReference type="InterPro" id="IPR011761">
    <property type="entry name" value="ATP-grasp"/>
</dbReference>
<dbReference type="SMART" id="SM00851">
    <property type="entry name" value="MGS"/>
    <property type="match status" value="1"/>
</dbReference>
<dbReference type="Gene3D" id="3.40.50.20">
    <property type="match status" value="2"/>
</dbReference>
<dbReference type="Gene3D" id="3.40.50.1380">
    <property type="entry name" value="Methylglyoxal synthase-like domain"/>
    <property type="match status" value="1"/>
</dbReference>
<proteinExistence type="inferred from homology"/>
<dbReference type="PROSITE" id="PS00867">
    <property type="entry name" value="CPSASE_2"/>
    <property type="match status" value="2"/>
</dbReference>
<evidence type="ECO:0000256" key="2">
    <source>
        <dbReference type="ARBA" id="ARBA00009799"/>
    </source>
</evidence>
<evidence type="ECO:0000256" key="5">
    <source>
        <dbReference type="ARBA" id="ARBA00022605"/>
    </source>
</evidence>
<dbReference type="SMART" id="SM01096">
    <property type="entry name" value="CPSase_L_D3"/>
    <property type="match status" value="1"/>
</dbReference>
<dbReference type="PROSITE" id="PS51855">
    <property type="entry name" value="MGS"/>
    <property type="match status" value="1"/>
</dbReference>
<feature type="binding site" evidence="14">
    <location>
        <position position="779"/>
    </location>
    <ligand>
        <name>ATP</name>
        <dbReference type="ChEBI" id="CHEBI:30616"/>
        <label>2</label>
    </ligand>
</feature>
<dbReference type="InterPro" id="IPR016185">
    <property type="entry name" value="PreATP-grasp_dom_sf"/>
</dbReference>
<dbReference type="PANTHER" id="PTHR11405:SF53">
    <property type="entry name" value="CARBAMOYL-PHOSPHATE SYNTHASE [AMMONIA], MITOCHONDRIAL"/>
    <property type="match status" value="1"/>
</dbReference>
<feature type="binding site" evidence="14">
    <location>
        <position position="820"/>
    </location>
    <ligand>
        <name>Mg(2+)</name>
        <dbReference type="ChEBI" id="CHEBI:18420"/>
        <label>3</label>
    </ligand>
</feature>
<feature type="binding site" evidence="14">
    <location>
        <position position="169"/>
    </location>
    <ligand>
        <name>ATP</name>
        <dbReference type="ChEBI" id="CHEBI:30616"/>
        <label>1</label>
    </ligand>
</feature>
<feature type="binding site" evidence="14">
    <location>
        <position position="241"/>
    </location>
    <ligand>
        <name>ATP</name>
        <dbReference type="ChEBI" id="CHEBI:30616"/>
        <label>1</label>
    </ligand>
</feature>
<evidence type="ECO:0000256" key="13">
    <source>
        <dbReference type="ARBA" id="ARBA00047359"/>
    </source>
</evidence>
<keyword evidence="10" id="KW-0460">Magnesium</keyword>
<feature type="binding site" evidence="14">
    <location>
        <position position="300"/>
    </location>
    <ligand>
        <name>Mn(2+)</name>
        <dbReference type="ChEBI" id="CHEBI:29035"/>
        <label>2</label>
    </ligand>
</feature>
<feature type="binding site" evidence="14">
    <location>
        <position position="834"/>
    </location>
    <ligand>
        <name>Mn(2+)</name>
        <dbReference type="ChEBI" id="CHEBI:29035"/>
        <label>4</label>
    </ligand>
</feature>
<keyword evidence="3 14" id="KW-0055">Arginine biosynthesis</keyword>
<organism evidence="17 18">
    <name type="scientific">Sporosarcina contaminans</name>
    <dbReference type="NCBI Taxonomy" id="633403"/>
    <lineage>
        <taxon>Bacteria</taxon>
        <taxon>Bacillati</taxon>
        <taxon>Bacillota</taxon>
        <taxon>Bacilli</taxon>
        <taxon>Bacillales</taxon>
        <taxon>Caryophanaceae</taxon>
        <taxon>Sporosarcina</taxon>
    </lineage>
</organism>